<proteinExistence type="predicted"/>
<organism evidence="5 6">
    <name type="scientific">Calorimonas adulescens</name>
    <dbReference type="NCBI Taxonomy" id="2606906"/>
    <lineage>
        <taxon>Bacteria</taxon>
        <taxon>Bacillati</taxon>
        <taxon>Bacillota</taxon>
        <taxon>Clostridia</taxon>
        <taxon>Thermoanaerobacterales</taxon>
        <taxon>Thermoanaerobacteraceae</taxon>
        <taxon>Calorimonas</taxon>
    </lineage>
</organism>
<evidence type="ECO:0000313" key="6">
    <source>
        <dbReference type="Proteomes" id="UP000322976"/>
    </source>
</evidence>
<dbReference type="SMART" id="SM00418">
    <property type="entry name" value="HTH_ARSR"/>
    <property type="match status" value="1"/>
</dbReference>
<dbReference type="Pfam" id="PF01022">
    <property type="entry name" value="HTH_5"/>
    <property type="match status" value="1"/>
</dbReference>
<dbReference type="GO" id="GO:0003700">
    <property type="term" value="F:DNA-binding transcription factor activity"/>
    <property type="evidence" value="ECO:0007669"/>
    <property type="project" value="InterPro"/>
</dbReference>
<dbReference type="PROSITE" id="PS50987">
    <property type="entry name" value="HTH_ARSR_2"/>
    <property type="match status" value="1"/>
</dbReference>
<dbReference type="AlphaFoldDB" id="A0A5D8QF12"/>
<evidence type="ECO:0000256" key="1">
    <source>
        <dbReference type="ARBA" id="ARBA00023015"/>
    </source>
</evidence>
<dbReference type="SUPFAM" id="SSF46785">
    <property type="entry name" value="Winged helix' DNA-binding domain"/>
    <property type="match status" value="1"/>
</dbReference>
<dbReference type="PRINTS" id="PR00778">
    <property type="entry name" value="HTHARSR"/>
</dbReference>
<gene>
    <name evidence="5" type="ORF">FWJ32_03985</name>
</gene>
<reference evidence="5 6" key="1">
    <citation type="submission" date="2019-08" db="EMBL/GenBank/DDBJ databases">
        <title>Calorimonas adulescens gen. nov., sp. nov., an anaerobic thermophilic bacterium from Sakhalin hot spring.</title>
        <authorList>
            <person name="Khomyakova M.A."/>
            <person name="Merkel A.Y."/>
            <person name="Novikov A."/>
            <person name="Bonch-Osmolovskaya E.A."/>
            <person name="Slobodkin A.I."/>
        </authorList>
    </citation>
    <scope>NUCLEOTIDE SEQUENCE [LARGE SCALE GENOMIC DNA]</scope>
    <source>
        <strain evidence="5 6">A05MB</strain>
    </source>
</reference>
<dbReference type="CDD" id="cd00090">
    <property type="entry name" value="HTH_ARSR"/>
    <property type="match status" value="1"/>
</dbReference>
<name>A0A5D8QF12_9THEO</name>
<keyword evidence="6" id="KW-1185">Reference proteome</keyword>
<dbReference type="EMBL" id="VTPS01000004">
    <property type="protein sequence ID" value="TZE82769.1"/>
    <property type="molecule type" value="Genomic_DNA"/>
</dbReference>
<dbReference type="InterPro" id="IPR036390">
    <property type="entry name" value="WH_DNA-bd_sf"/>
</dbReference>
<protein>
    <submittedName>
        <fullName evidence="5">Winged helix-turn-helix transcriptional regulator</fullName>
    </submittedName>
</protein>
<accession>A0A5D8QF12</accession>
<evidence type="ECO:0000313" key="5">
    <source>
        <dbReference type="EMBL" id="TZE82769.1"/>
    </source>
</evidence>
<evidence type="ECO:0000256" key="2">
    <source>
        <dbReference type="ARBA" id="ARBA00023125"/>
    </source>
</evidence>
<comment type="caution">
    <text evidence="5">The sequence shown here is derived from an EMBL/GenBank/DDBJ whole genome shotgun (WGS) entry which is preliminary data.</text>
</comment>
<dbReference type="PANTHER" id="PTHR43132:SF2">
    <property type="entry name" value="ARSENICAL RESISTANCE OPERON REPRESSOR ARSR-RELATED"/>
    <property type="match status" value="1"/>
</dbReference>
<dbReference type="RefSeq" id="WP_149544682.1">
    <property type="nucleotide sequence ID" value="NZ_VTPS01000004.1"/>
</dbReference>
<evidence type="ECO:0000259" key="4">
    <source>
        <dbReference type="PROSITE" id="PS50987"/>
    </source>
</evidence>
<evidence type="ECO:0000256" key="3">
    <source>
        <dbReference type="ARBA" id="ARBA00023163"/>
    </source>
</evidence>
<dbReference type="InterPro" id="IPR001845">
    <property type="entry name" value="HTH_ArsR_DNA-bd_dom"/>
</dbReference>
<dbReference type="InterPro" id="IPR011991">
    <property type="entry name" value="ArsR-like_HTH"/>
</dbReference>
<dbReference type="InterPro" id="IPR036388">
    <property type="entry name" value="WH-like_DNA-bd_sf"/>
</dbReference>
<dbReference type="Gene3D" id="1.10.10.10">
    <property type="entry name" value="Winged helix-like DNA-binding domain superfamily/Winged helix DNA-binding domain"/>
    <property type="match status" value="1"/>
</dbReference>
<dbReference type="Proteomes" id="UP000322976">
    <property type="component" value="Unassembled WGS sequence"/>
</dbReference>
<dbReference type="PANTHER" id="PTHR43132">
    <property type="entry name" value="ARSENICAL RESISTANCE OPERON REPRESSOR ARSR-RELATED"/>
    <property type="match status" value="1"/>
</dbReference>
<keyword evidence="2" id="KW-0238">DNA-binding</keyword>
<keyword evidence="3" id="KW-0804">Transcription</keyword>
<sequence length="98" mass="11520">MIHNNFDVYESSAEYFKALSHPTRIKIIELLSKRDMCVCEMMAELNLDQSHISRHLTVLRNNNIVEDSRDGNKIFYTLIDKSIVTIIELVKKDLFKYV</sequence>
<feature type="domain" description="HTH arsR-type" evidence="4">
    <location>
        <begin position="4"/>
        <end position="98"/>
    </location>
</feature>
<dbReference type="NCBIfam" id="NF033788">
    <property type="entry name" value="HTH_metalloreg"/>
    <property type="match status" value="1"/>
</dbReference>
<dbReference type="InterPro" id="IPR051011">
    <property type="entry name" value="Metal_resp_trans_reg"/>
</dbReference>
<keyword evidence="1" id="KW-0805">Transcription regulation</keyword>
<dbReference type="GO" id="GO:0003677">
    <property type="term" value="F:DNA binding"/>
    <property type="evidence" value="ECO:0007669"/>
    <property type="project" value="UniProtKB-KW"/>
</dbReference>